<feature type="compositionally biased region" description="Basic and acidic residues" evidence="1">
    <location>
        <begin position="7"/>
        <end position="19"/>
    </location>
</feature>
<keyword evidence="3" id="KW-1185">Reference proteome</keyword>
<reference evidence="2 3" key="1">
    <citation type="journal article" date="2018" name="Front. Plant Sci.">
        <title>Red Clover (Trifolium pratense) and Zigzag Clover (T. medium) - A Picture of Genomic Similarities and Differences.</title>
        <authorList>
            <person name="Dluhosova J."/>
            <person name="Istvanek J."/>
            <person name="Nedelnik J."/>
            <person name="Repkova J."/>
        </authorList>
    </citation>
    <scope>NUCLEOTIDE SEQUENCE [LARGE SCALE GENOMIC DNA]</scope>
    <source>
        <strain evidence="3">cv. 10/8</strain>
        <tissue evidence="2">Leaf</tissue>
    </source>
</reference>
<name>A0A392RDF9_9FABA</name>
<feature type="compositionally biased region" description="Low complexity" evidence="1">
    <location>
        <begin position="22"/>
        <end position="33"/>
    </location>
</feature>
<evidence type="ECO:0000256" key="1">
    <source>
        <dbReference type="SAM" id="MobiDB-lite"/>
    </source>
</evidence>
<dbReference type="Proteomes" id="UP000265520">
    <property type="component" value="Unassembled WGS sequence"/>
</dbReference>
<comment type="caution">
    <text evidence="2">The sequence shown here is derived from an EMBL/GenBank/DDBJ whole genome shotgun (WGS) entry which is preliminary data.</text>
</comment>
<sequence length="100" mass="11411">MKVSSIIEEHFSKDDEFRVSKSKPSPSNNIPLPLAFQTPSMPYEVNTSQIMEDFSSPSLVMRELEQLVSKKHLDYENLSLLTDFLVKHPSVILRDTSLSN</sequence>
<protein>
    <submittedName>
        <fullName evidence="2">NBS-LRR resistance protein</fullName>
    </submittedName>
</protein>
<organism evidence="2 3">
    <name type="scientific">Trifolium medium</name>
    <dbReference type="NCBI Taxonomy" id="97028"/>
    <lineage>
        <taxon>Eukaryota</taxon>
        <taxon>Viridiplantae</taxon>
        <taxon>Streptophyta</taxon>
        <taxon>Embryophyta</taxon>
        <taxon>Tracheophyta</taxon>
        <taxon>Spermatophyta</taxon>
        <taxon>Magnoliopsida</taxon>
        <taxon>eudicotyledons</taxon>
        <taxon>Gunneridae</taxon>
        <taxon>Pentapetalae</taxon>
        <taxon>rosids</taxon>
        <taxon>fabids</taxon>
        <taxon>Fabales</taxon>
        <taxon>Fabaceae</taxon>
        <taxon>Papilionoideae</taxon>
        <taxon>50 kb inversion clade</taxon>
        <taxon>NPAAA clade</taxon>
        <taxon>Hologalegina</taxon>
        <taxon>IRL clade</taxon>
        <taxon>Trifolieae</taxon>
        <taxon>Trifolium</taxon>
    </lineage>
</organism>
<dbReference type="EMBL" id="LXQA010205852">
    <property type="protein sequence ID" value="MCI33615.1"/>
    <property type="molecule type" value="Genomic_DNA"/>
</dbReference>
<accession>A0A392RDF9</accession>
<evidence type="ECO:0000313" key="3">
    <source>
        <dbReference type="Proteomes" id="UP000265520"/>
    </source>
</evidence>
<evidence type="ECO:0000313" key="2">
    <source>
        <dbReference type="EMBL" id="MCI33615.1"/>
    </source>
</evidence>
<feature type="region of interest" description="Disordered" evidence="1">
    <location>
        <begin position="1"/>
        <end position="33"/>
    </location>
</feature>
<feature type="non-terminal residue" evidence="2">
    <location>
        <position position="100"/>
    </location>
</feature>
<dbReference type="AlphaFoldDB" id="A0A392RDF9"/>
<proteinExistence type="predicted"/>